<dbReference type="InterPro" id="IPR038501">
    <property type="entry name" value="Spore_GerAC_C_sf"/>
</dbReference>
<keyword evidence="8" id="KW-0175">Coiled coil</keyword>
<dbReference type="AlphaFoldDB" id="A0A9J6R9N4"/>
<accession>A0A9J6R9N4</accession>
<dbReference type="PANTHER" id="PTHR35789">
    <property type="entry name" value="SPORE GERMINATION PROTEIN B3"/>
    <property type="match status" value="1"/>
</dbReference>
<evidence type="ECO:0000256" key="6">
    <source>
        <dbReference type="ARBA" id="ARBA00023139"/>
    </source>
</evidence>
<feature type="coiled-coil region" evidence="8">
    <location>
        <begin position="306"/>
        <end position="341"/>
    </location>
</feature>
<evidence type="ECO:0000256" key="7">
    <source>
        <dbReference type="ARBA" id="ARBA00023288"/>
    </source>
</evidence>
<keyword evidence="5" id="KW-0472">Membrane</keyword>
<keyword evidence="6" id="KW-0564">Palmitate</keyword>
<organism evidence="11 12">
    <name type="scientific">Natronobacillus azotifigens</name>
    <dbReference type="NCBI Taxonomy" id="472978"/>
    <lineage>
        <taxon>Bacteria</taxon>
        <taxon>Bacillati</taxon>
        <taxon>Bacillota</taxon>
        <taxon>Bacilli</taxon>
        <taxon>Bacillales</taxon>
        <taxon>Bacillaceae</taxon>
        <taxon>Natronobacillus</taxon>
    </lineage>
</organism>
<dbReference type="RefSeq" id="WP_268778839.1">
    <property type="nucleotide sequence ID" value="NZ_JAPRAT010000003.1"/>
</dbReference>
<dbReference type="InterPro" id="IPR046953">
    <property type="entry name" value="Spore_GerAC-like_C"/>
</dbReference>
<comment type="similarity">
    <text evidence="2">Belongs to the GerABKC lipoprotein family.</text>
</comment>
<dbReference type="NCBIfam" id="TIGR02887">
    <property type="entry name" value="spore_ger_x_C"/>
    <property type="match status" value="1"/>
</dbReference>
<dbReference type="Proteomes" id="UP001084197">
    <property type="component" value="Unassembled WGS sequence"/>
</dbReference>
<proteinExistence type="inferred from homology"/>
<evidence type="ECO:0000256" key="5">
    <source>
        <dbReference type="ARBA" id="ARBA00023136"/>
    </source>
</evidence>
<feature type="domain" description="Spore germination protein N-terminal" evidence="10">
    <location>
        <begin position="23"/>
        <end position="196"/>
    </location>
</feature>
<name>A0A9J6R9N4_9BACI</name>
<dbReference type="PANTHER" id="PTHR35789:SF1">
    <property type="entry name" value="SPORE GERMINATION PROTEIN B3"/>
    <property type="match status" value="1"/>
</dbReference>
<evidence type="ECO:0000256" key="3">
    <source>
        <dbReference type="ARBA" id="ARBA00022544"/>
    </source>
</evidence>
<comment type="subcellular location">
    <subcellularLocation>
        <location evidence="1">Membrane</location>
        <topology evidence="1">Lipid-anchor</topology>
    </subcellularLocation>
</comment>
<keyword evidence="7" id="KW-0449">Lipoprotein</keyword>
<dbReference type="EMBL" id="JAPRAT010000003">
    <property type="protein sequence ID" value="MCZ0702070.1"/>
    <property type="molecule type" value="Genomic_DNA"/>
</dbReference>
<keyword evidence="4" id="KW-0732">Signal</keyword>
<dbReference type="GO" id="GO:0016020">
    <property type="term" value="C:membrane"/>
    <property type="evidence" value="ECO:0007669"/>
    <property type="project" value="UniProtKB-SubCell"/>
</dbReference>
<dbReference type="Gene3D" id="3.30.300.210">
    <property type="entry name" value="Nutrient germinant receptor protein C, domain 3"/>
    <property type="match status" value="1"/>
</dbReference>
<dbReference type="GO" id="GO:0009847">
    <property type="term" value="P:spore germination"/>
    <property type="evidence" value="ECO:0007669"/>
    <property type="project" value="InterPro"/>
</dbReference>
<feature type="domain" description="Spore germination GerAC-like C-terminal" evidence="9">
    <location>
        <begin position="223"/>
        <end position="385"/>
    </location>
</feature>
<protein>
    <submittedName>
        <fullName evidence="11">Ger(X)C family spore germination protein</fullName>
    </submittedName>
</protein>
<keyword evidence="12" id="KW-1185">Reference proteome</keyword>
<dbReference type="Pfam" id="PF05504">
    <property type="entry name" value="Spore_GerAC"/>
    <property type="match status" value="1"/>
</dbReference>
<evidence type="ECO:0000313" key="11">
    <source>
        <dbReference type="EMBL" id="MCZ0702070.1"/>
    </source>
</evidence>
<evidence type="ECO:0000259" key="10">
    <source>
        <dbReference type="Pfam" id="PF25198"/>
    </source>
</evidence>
<comment type="caution">
    <text evidence="11">The sequence shown here is derived from an EMBL/GenBank/DDBJ whole genome shotgun (WGS) entry which is preliminary data.</text>
</comment>
<evidence type="ECO:0000259" key="9">
    <source>
        <dbReference type="Pfam" id="PF05504"/>
    </source>
</evidence>
<dbReference type="InterPro" id="IPR008844">
    <property type="entry name" value="Spore_GerAC-like"/>
</dbReference>
<dbReference type="Pfam" id="PF25198">
    <property type="entry name" value="Spore_GerAC_N"/>
    <property type="match status" value="1"/>
</dbReference>
<sequence>MRGRKYILIITIIVLPLTGCWSATELTDIIIATAIGVDKSEDGYRLSVQIINPGEIAGSAENTTRTATTTYTAEGKTIFEALRRMTTIAPRRIFLSHVQVVVISEEVAKEGIGKVLDFLVRDHEFRADFILLIARDYSAKNIVSVITPLERISANKITSSSAASEKYWAPTRDVELNELMQGILSPGREAVLSGIHILGDEDLGKFKSNAEKTEPFALLYINEIGVFKGDQLVGWLNEDESKGFNYITDNVTSTVGGVDCDDDGRIIVEVFRSDVKMYPKVDGNQVTMRIHADLLVNLGEITCDISTETQEDLRAIEEKIEENLNEIMQNTIEAAKKLEADIFGFGDRVRRSLPRDWERLEKDWTTHFLNTNILLQSTVNIRHSGMIHDPFMDDIKKKNQEE</sequence>
<dbReference type="Gene3D" id="6.20.190.10">
    <property type="entry name" value="Nutrient germinant receptor protein C, domain 1"/>
    <property type="match status" value="1"/>
</dbReference>
<evidence type="ECO:0000313" key="12">
    <source>
        <dbReference type="Proteomes" id="UP001084197"/>
    </source>
</evidence>
<keyword evidence="3" id="KW-0309">Germination</keyword>
<evidence type="ECO:0000256" key="8">
    <source>
        <dbReference type="SAM" id="Coils"/>
    </source>
</evidence>
<dbReference type="InterPro" id="IPR057336">
    <property type="entry name" value="GerAC_N"/>
</dbReference>
<evidence type="ECO:0000256" key="2">
    <source>
        <dbReference type="ARBA" id="ARBA00007886"/>
    </source>
</evidence>
<evidence type="ECO:0000256" key="4">
    <source>
        <dbReference type="ARBA" id="ARBA00022729"/>
    </source>
</evidence>
<reference evidence="11" key="1">
    <citation type="submission" date="2022-11" db="EMBL/GenBank/DDBJ databases">
        <title>WGS of Natronobacillus azotifigens 24KS-1, an anaerobic diazotrophic haloalkaliphile from soda-rich habitats.</title>
        <authorList>
            <person name="Sorokin D.Y."/>
            <person name="Merkel A.Y."/>
        </authorList>
    </citation>
    <scope>NUCLEOTIDE SEQUENCE</scope>
    <source>
        <strain evidence="11">24KS-1</strain>
    </source>
</reference>
<gene>
    <name evidence="11" type="ORF">OWO01_02455</name>
</gene>
<evidence type="ECO:0000256" key="1">
    <source>
        <dbReference type="ARBA" id="ARBA00004635"/>
    </source>
</evidence>